<keyword evidence="4 6" id="KW-0472">Membrane</keyword>
<dbReference type="PANTHER" id="PTHR48021">
    <property type="match status" value="1"/>
</dbReference>
<gene>
    <name evidence="8" type="ORF">OTU49_008859</name>
</gene>
<protein>
    <recommendedName>
        <fullName evidence="7">Major facilitator superfamily (MFS) profile domain-containing protein</fullName>
    </recommendedName>
</protein>
<feature type="transmembrane region" description="Helical" evidence="6">
    <location>
        <begin position="297"/>
        <end position="316"/>
    </location>
</feature>
<feature type="domain" description="Major facilitator superfamily (MFS) profile" evidence="7">
    <location>
        <begin position="224"/>
        <end position="504"/>
    </location>
</feature>
<feature type="region of interest" description="Disordered" evidence="5">
    <location>
        <begin position="1"/>
        <end position="150"/>
    </location>
</feature>
<evidence type="ECO:0000256" key="3">
    <source>
        <dbReference type="ARBA" id="ARBA00022989"/>
    </source>
</evidence>
<comment type="caution">
    <text evidence="8">The sequence shown here is derived from an EMBL/GenBank/DDBJ whole genome shotgun (WGS) entry which is preliminary data.</text>
</comment>
<feature type="compositionally biased region" description="Polar residues" evidence="5">
    <location>
        <begin position="120"/>
        <end position="134"/>
    </location>
</feature>
<evidence type="ECO:0000256" key="2">
    <source>
        <dbReference type="ARBA" id="ARBA00022692"/>
    </source>
</evidence>
<dbReference type="PANTHER" id="PTHR48021:SF96">
    <property type="entry name" value="FACILITATED TREHALOSE TRANSPORTER TRET1-1-RELATED"/>
    <property type="match status" value="1"/>
</dbReference>
<dbReference type="InterPro" id="IPR050549">
    <property type="entry name" value="MFS_Trehalose_Transporter"/>
</dbReference>
<dbReference type="PROSITE" id="PS50850">
    <property type="entry name" value="MFS"/>
    <property type="match status" value="1"/>
</dbReference>
<sequence>MCALQPGHSPGRVNTQKTEAQYPKGPPRRLKTRENKARELGNSPKHLKTEKNGVKNTKNSPGSLKTQENEVQKPRNSPSHLKMQENEAQEPRNSPSHLRMQENEAQEARNSPKHLKKQENNTQVPENSPKNLKTQENEAQETSNSPKHLRMQEMNPLLSRHSSMHLEIPETEPLQVRHSHENLQTQKSDPLQLGTSPEILMIEEVEQGESSESKKKRIWRQLGKVMQVSLGTCMIGTLFTFPSVIAADLYAHHTTIYGTNISIDGLEDMVGSLVMLGSLPGAWVTASLDLQLRRRKAMIVHGVLAVLGWLGVALLPSVVGVLISRCVSGVAMGGFAVVLNAYVTELVDDEVRGMMSMVLNLGIMKGQLLTVCLGYAARYYVVALINTLVPVFFLIFLIWLPESPALLVLKGKEEQARKILLNLRGKHADLSTEMQKYQDLNPAISKRVRWRSLTHSDHFRSLAVVCTLLLINTFSGYMVLNANSFQIFKSSGSTVEAKLCTIVL</sequence>
<dbReference type="Proteomes" id="UP001445076">
    <property type="component" value="Unassembled WGS sequence"/>
</dbReference>
<dbReference type="Pfam" id="PF00083">
    <property type="entry name" value="Sugar_tr"/>
    <property type="match status" value="1"/>
</dbReference>
<evidence type="ECO:0000313" key="9">
    <source>
        <dbReference type="Proteomes" id="UP001445076"/>
    </source>
</evidence>
<comment type="subcellular location">
    <subcellularLocation>
        <location evidence="1">Membrane</location>
        <topology evidence="1">Multi-pass membrane protein</topology>
    </subcellularLocation>
</comment>
<evidence type="ECO:0000256" key="4">
    <source>
        <dbReference type="ARBA" id="ARBA00023136"/>
    </source>
</evidence>
<dbReference type="SUPFAM" id="SSF103473">
    <property type="entry name" value="MFS general substrate transporter"/>
    <property type="match status" value="1"/>
</dbReference>
<accession>A0AAW0WNN6</accession>
<keyword evidence="2 6" id="KW-0812">Transmembrane</keyword>
<feature type="transmembrane region" description="Helical" evidence="6">
    <location>
        <begin position="459"/>
        <end position="480"/>
    </location>
</feature>
<evidence type="ECO:0000313" key="8">
    <source>
        <dbReference type="EMBL" id="KAK8728907.1"/>
    </source>
</evidence>
<name>A0AAW0WNN6_CHEQU</name>
<feature type="non-terminal residue" evidence="8">
    <location>
        <position position="504"/>
    </location>
</feature>
<dbReference type="AlphaFoldDB" id="A0AAW0WNN6"/>
<dbReference type="InterPro" id="IPR005829">
    <property type="entry name" value="Sugar_transporter_CS"/>
</dbReference>
<dbReference type="Gene3D" id="1.20.1250.20">
    <property type="entry name" value="MFS general substrate transporter like domains"/>
    <property type="match status" value="1"/>
</dbReference>
<evidence type="ECO:0000256" key="6">
    <source>
        <dbReference type="SAM" id="Phobius"/>
    </source>
</evidence>
<feature type="compositionally biased region" description="Polar residues" evidence="5">
    <location>
        <begin position="54"/>
        <end position="66"/>
    </location>
</feature>
<dbReference type="EMBL" id="JARKIK010000069">
    <property type="protein sequence ID" value="KAK8728907.1"/>
    <property type="molecule type" value="Genomic_DNA"/>
</dbReference>
<feature type="transmembrane region" description="Helical" evidence="6">
    <location>
        <begin position="225"/>
        <end position="250"/>
    </location>
</feature>
<dbReference type="GO" id="GO:0022857">
    <property type="term" value="F:transmembrane transporter activity"/>
    <property type="evidence" value="ECO:0007669"/>
    <property type="project" value="InterPro"/>
</dbReference>
<proteinExistence type="predicted"/>
<dbReference type="GO" id="GO:0016020">
    <property type="term" value="C:membrane"/>
    <property type="evidence" value="ECO:0007669"/>
    <property type="project" value="UniProtKB-SubCell"/>
</dbReference>
<dbReference type="InterPro" id="IPR020846">
    <property type="entry name" value="MFS_dom"/>
</dbReference>
<organism evidence="8 9">
    <name type="scientific">Cherax quadricarinatus</name>
    <name type="common">Australian red claw crayfish</name>
    <dbReference type="NCBI Taxonomy" id="27406"/>
    <lineage>
        <taxon>Eukaryota</taxon>
        <taxon>Metazoa</taxon>
        <taxon>Ecdysozoa</taxon>
        <taxon>Arthropoda</taxon>
        <taxon>Crustacea</taxon>
        <taxon>Multicrustacea</taxon>
        <taxon>Malacostraca</taxon>
        <taxon>Eumalacostraca</taxon>
        <taxon>Eucarida</taxon>
        <taxon>Decapoda</taxon>
        <taxon>Pleocyemata</taxon>
        <taxon>Astacidea</taxon>
        <taxon>Parastacoidea</taxon>
        <taxon>Parastacidae</taxon>
        <taxon>Cherax</taxon>
    </lineage>
</organism>
<dbReference type="InterPro" id="IPR005828">
    <property type="entry name" value="MFS_sugar_transport-like"/>
</dbReference>
<feature type="transmembrane region" description="Helical" evidence="6">
    <location>
        <begin position="382"/>
        <end position="400"/>
    </location>
</feature>
<reference evidence="8 9" key="1">
    <citation type="journal article" date="2024" name="BMC Genomics">
        <title>Genome assembly of redclaw crayfish (Cherax quadricarinatus) provides insights into its immune adaptation and hypoxia tolerance.</title>
        <authorList>
            <person name="Liu Z."/>
            <person name="Zheng J."/>
            <person name="Li H."/>
            <person name="Fang K."/>
            <person name="Wang S."/>
            <person name="He J."/>
            <person name="Zhou D."/>
            <person name="Weng S."/>
            <person name="Chi M."/>
            <person name="Gu Z."/>
            <person name="He J."/>
            <person name="Li F."/>
            <person name="Wang M."/>
        </authorList>
    </citation>
    <scope>NUCLEOTIDE SEQUENCE [LARGE SCALE GENOMIC DNA]</scope>
    <source>
        <strain evidence="8">ZL_2023a</strain>
    </source>
</reference>
<evidence type="ECO:0000256" key="5">
    <source>
        <dbReference type="SAM" id="MobiDB-lite"/>
    </source>
</evidence>
<keyword evidence="9" id="KW-1185">Reference proteome</keyword>
<feature type="transmembrane region" description="Helical" evidence="6">
    <location>
        <begin position="355"/>
        <end position="376"/>
    </location>
</feature>
<keyword evidence="3 6" id="KW-1133">Transmembrane helix</keyword>
<evidence type="ECO:0000256" key="1">
    <source>
        <dbReference type="ARBA" id="ARBA00004141"/>
    </source>
</evidence>
<feature type="transmembrane region" description="Helical" evidence="6">
    <location>
        <begin position="322"/>
        <end position="343"/>
    </location>
</feature>
<dbReference type="InterPro" id="IPR036259">
    <property type="entry name" value="MFS_trans_sf"/>
</dbReference>
<dbReference type="PROSITE" id="PS00217">
    <property type="entry name" value="SUGAR_TRANSPORT_2"/>
    <property type="match status" value="1"/>
</dbReference>
<evidence type="ECO:0000259" key="7">
    <source>
        <dbReference type="PROSITE" id="PS50850"/>
    </source>
</evidence>